<evidence type="ECO:0000259" key="1">
    <source>
        <dbReference type="Pfam" id="PF19909"/>
    </source>
</evidence>
<dbReference type="Proteomes" id="UP000294613">
    <property type="component" value="Unassembled WGS sequence"/>
</dbReference>
<name>A0A4R3JEV4_9FIRM</name>
<accession>A0A4R3JEV4</accession>
<keyword evidence="5" id="KW-1185">Reference proteome</keyword>
<dbReference type="RefSeq" id="WP_116441044.1">
    <property type="nucleotide sequence ID" value="NZ_BHEO01000002.1"/>
</dbReference>
<dbReference type="EMBL" id="SLZV01000026">
    <property type="protein sequence ID" value="TCS64432.1"/>
    <property type="molecule type" value="Genomic_DNA"/>
</dbReference>
<dbReference type="Proteomes" id="UP000702954">
    <property type="component" value="Unassembled WGS sequence"/>
</dbReference>
<reference evidence="2 5" key="1">
    <citation type="journal article" date="2018" name="Int. J. Syst. Evol. Microbiol.">
        <title>Draft Genome Sequence of Faecalimonas umbilicata JCM 30896T, an Acetate-Producing Bacterium Isolated from Human Feces.</title>
        <authorList>
            <person name="Sakamoto M."/>
            <person name="Ikeyama N."/>
            <person name="Yuki M."/>
            <person name="Ohkuma M."/>
        </authorList>
    </citation>
    <scope>NUCLEOTIDE SEQUENCE [LARGE SCALE GENOMIC DNA]</scope>
    <source>
        <strain evidence="2 5">EGH7</strain>
    </source>
</reference>
<protein>
    <recommendedName>
        <fullName evidence="1">DUF6382 domain-containing protein</fullName>
    </recommendedName>
</protein>
<gene>
    <name evidence="3" type="ORF">EDD74_12641</name>
    <name evidence="2" type="ORF">FAEUMB_03590</name>
</gene>
<comment type="caution">
    <text evidence="3">The sequence shown here is derived from an EMBL/GenBank/DDBJ whole genome shotgun (WGS) entry which is preliminary data.</text>
</comment>
<organism evidence="3 4">
    <name type="scientific">Faecalimonas umbilicata</name>
    <dbReference type="NCBI Taxonomy" id="1912855"/>
    <lineage>
        <taxon>Bacteria</taxon>
        <taxon>Bacillati</taxon>
        <taxon>Bacillota</taxon>
        <taxon>Clostridia</taxon>
        <taxon>Lachnospirales</taxon>
        <taxon>Lachnospiraceae</taxon>
        <taxon>Faecalimonas</taxon>
    </lineage>
</organism>
<evidence type="ECO:0000313" key="5">
    <source>
        <dbReference type="Proteomes" id="UP000702954"/>
    </source>
</evidence>
<feature type="domain" description="DUF6382" evidence="1">
    <location>
        <begin position="6"/>
        <end position="165"/>
    </location>
</feature>
<dbReference type="Pfam" id="PF19909">
    <property type="entry name" value="DUF6382"/>
    <property type="match status" value="1"/>
</dbReference>
<reference evidence="3 4" key="2">
    <citation type="submission" date="2019-03" db="EMBL/GenBank/DDBJ databases">
        <title>Genomic Encyclopedia of Type Strains, Phase IV (KMG-IV): sequencing the most valuable type-strain genomes for metagenomic binning, comparative biology and taxonomic classification.</title>
        <authorList>
            <person name="Goeker M."/>
        </authorList>
    </citation>
    <scope>NUCLEOTIDE SEQUENCE [LARGE SCALE GENOMIC DNA]</scope>
    <source>
        <strain evidence="3 4">DSM 103426</strain>
    </source>
</reference>
<dbReference type="InterPro" id="IPR045962">
    <property type="entry name" value="DUF6382"/>
</dbReference>
<evidence type="ECO:0000313" key="4">
    <source>
        <dbReference type="Proteomes" id="UP000294613"/>
    </source>
</evidence>
<dbReference type="AlphaFoldDB" id="A0A4R3JEV4"/>
<evidence type="ECO:0000313" key="3">
    <source>
        <dbReference type="EMBL" id="TCS64432.1"/>
    </source>
</evidence>
<sequence>MKTEVKRNLDKTYLLIEEEGIYEEDYQMHMLRENKIPGLLEVRGRGAGENSQYYYDISCKVSMKTKYEKIPIGYEELKAFLYQLLTVMKEMKKYFLSENKVILDPEFIYYEKGVFFFCFLPRYAKETTNEFRHLAEYFVSRAEYQEKECVFLAYELHKISMQENYSMKQIQMLMETDWKEQMEQLRSQQKGYVTEEGILDETGWEAGENIVLREKDGWFVEWKKHTKKIFSKKKKWGEWDELEMFRDDDTV</sequence>
<proteinExistence type="predicted"/>
<evidence type="ECO:0000313" key="2">
    <source>
        <dbReference type="EMBL" id="GBU03818.1"/>
    </source>
</evidence>
<dbReference type="EMBL" id="BHEO01000002">
    <property type="protein sequence ID" value="GBU03818.1"/>
    <property type="molecule type" value="Genomic_DNA"/>
</dbReference>